<dbReference type="InterPro" id="IPR052447">
    <property type="entry name" value="Dermatan-Sulfate_Isomerase"/>
</dbReference>
<evidence type="ECO:0000256" key="9">
    <source>
        <dbReference type="SAM" id="SignalP"/>
    </source>
</evidence>
<dbReference type="GO" id="GO:0047757">
    <property type="term" value="F:chondroitin-glucuronate 5-epimerase activity"/>
    <property type="evidence" value="ECO:0007669"/>
    <property type="project" value="TreeGrafter"/>
</dbReference>
<dbReference type="EMBL" id="FWZU01000001">
    <property type="protein sequence ID" value="SME90731.1"/>
    <property type="molecule type" value="Genomic_DNA"/>
</dbReference>
<dbReference type="SUPFAM" id="SSF48230">
    <property type="entry name" value="Chondroitin AC/alginate lyase"/>
    <property type="match status" value="1"/>
</dbReference>
<evidence type="ECO:0000259" key="11">
    <source>
        <dbReference type="Pfam" id="PF16332"/>
    </source>
</evidence>
<dbReference type="OrthoDB" id="175534at2"/>
<dbReference type="STRING" id="1519643.SAMN06295933_0399"/>
<evidence type="ECO:0000256" key="3">
    <source>
        <dbReference type="ARBA" id="ARBA00022692"/>
    </source>
</evidence>
<evidence type="ECO:0000256" key="8">
    <source>
        <dbReference type="ARBA" id="ARBA00023235"/>
    </source>
</evidence>
<evidence type="ECO:0000256" key="1">
    <source>
        <dbReference type="ARBA" id="ARBA00004141"/>
    </source>
</evidence>
<dbReference type="GO" id="GO:0016829">
    <property type="term" value="F:lyase activity"/>
    <property type="evidence" value="ECO:0007669"/>
    <property type="project" value="InterPro"/>
</dbReference>
<dbReference type="InterPro" id="IPR012480">
    <property type="entry name" value="Hepar_II_III_C"/>
</dbReference>
<proteinExistence type="predicted"/>
<dbReference type="InterPro" id="IPR008929">
    <property type="entry name" value="Chondroitin_lyas"/>
</dbReference>
<dbReference type="RefSeq" id="WP_085097536.1">
    <property type="nucleotide sequence ID" value="NZ_FWZU01000001.1"/>
</dbReference>
<organism evidence="12 13">
    <name type="scientific">Desulfovibrio gilichinskyi</name>
    <dbReference type="NCBI Taxonomy" id="1519643"/>
    <lineage>
        <taxon>Bacteria</taxon>
        <taxon>Pseudomonadati</taxon>
        <taxon>Thermodesulfobacteriota</taxon>
        <taxon>Desulfovibrionia</taxon>
        <taxon>Desulfovibrionales</taxon>
        <taxon>Desulfovibrionaceae</taxon>
        <taxon>Desulfovibrio</taxon>
    </lineage>
</organism>
<gene>
    <name evidence="12" type="ORF">SAMN06295933_0399</name>
</gene>
<evidence type="ECO:0000256" key="7">
    <source>
        <dbReference type="ARBA" id="ARBA00023180"/>
    </source>
</evidence>
<dbReference type="GO" id="GO:0030313">
    <property type="term" value="C:cell envelope"/>
    <property type="evidence" value="ECO:0007669"/>
    <property type="project" value="UniProtKB-SubCell"/>
</dbReference>
<accession>A0A1X7C725</accession>
<feature type="domain" description="Heparinase II N-terminal" evidence="11">
    <location>
        <begin position="96"/>
        <end position="287"/>
    </location>
</feature>
<dbReference type="Proteomes" id="UP000192906">
    <property type="component" value="Unassembled WGS sequence"/>
</dbReference>
<protein>
    <submittedName>
        <fullName evidence="12">Heparinase II/III-like protein</fullName>
    </submittedName>
</protein>
<evidence type="ECO:0000256" key="5">
    <source>
        <dbReference type="ARBA" id="ARBA00022989"/>
    </source>
</evidence>
<dbReference type="AlphaFoldDB" id="A0A1X7C725"/>
<dbReference type="GO" id="GO:0016020">
    <property type="term" value="C:membrane"/>
    <property type="evidence" value="ECO:0007669"/>
    <property type="project" value="UniProtKB-SubCell"/>
</dbReference>
<dbReference type="InterPro" id="IPR032518">
    <property type="entry name" value="HepII_N"/>
</dbReference>
<dbReference type="PANTHER" id="PTHR15532">
    <property type="match status" value="1"/>
</dbReference>
<evidence type="ECO:0000256" key="4">
    <source>
        <dbReference type="ARBA" id="ARBA00022729"/>
    </source>
</evidence>
<name>A0A1X7C725_9BACT</name>
<evidence type="ECO:0000256" key="6">
    <source>
        <dbReference type="ARBA" id="ARBA00023136"/>
    </source>
</evidence>
<dbReference type="Gene3D" id="2.70.98.70">
    <property type="match status" value="1"/>
</dbReference>
<evidence type="ECO:0000313" key="12">
    <source>
        <dbReference type="EMBL" id="SME90731.1"/>
    </source>
</evidence>
<keyword evidence="4 9" id="KW-0732">Signal</keyword>
<evidence type="ECO:0000313" key="13">
    <source>
        <dbReference type="Proteomes" id="UP000192906"/>
    </source>
</evidence>
<keyword evidence="3" id="KW-0812">Transmembrane</keyword>
<comment type="subcellular location">
    <subcellularLocation>
        <location evidence="2">Cell envelope</location>
    </subcellularLocation>
    <subcellularLocation>
        <location evidence="1">Membrane</location>
        <topology evidence="1">Multi-pass membrane protein</topology>
    </subcellularLocation>
</comment>
<evidence type="ECO:0000259" key="10">
    <source>
        <dbReference type="Pfam" id="PF07940"/>
    </source>
</evidence>
<keyword evidence="5" id="KW-1133">Transmembrane helix</keyword>
<keyword evidence="6" id="KW-0472">Membrane</keyword>
<dbReference type="PANTHER" id="PTHR15532:SF5">
    <property type="entry name" value="SULFOTRANSFERASE DOMAIN-CONTAINING PROTEIN"/>
    <property type="match status" value="1"/>
</dbReference>
<feature type="domain" description="Heparinase II/III-like C-terminal" evidence="10">
    <location>
        <begin position="361"/>
        <end position="556"/>
    </location>
</feature>
<evidence type="ECO:0000256" key="2">
    <source>
        <dbReference type="ARBA" id="ARBA00004196"/>
    </source>
</evidence>
<reference evidence="13" key="1">
    <citation type="submission" date="2017-04" db="EMBL/GenBank/DDBJ databases">
        <authorList>
            <person name="Varghese N."/>
            <person name="Submissions S."/>
        </authorList>
    </citation>
    <scope>NUCLEOTIDE SEQUENCE [LARGE SCALE GENOMIC DNA]</scope>
    <source>
        <strain evidence="13">K3S</strain>
    </source>
</reference>
<sequence length="643" mass="71996">MRSKSLIVAAYCFIALLLFPVVSSAADYTVFKGHPRLYFNKSKLASLRALKNDPLYSTILNNVRIRSKALVGARVPNNLIRFDMNSLRRPADGLTNLAFYCTVSEDKISLSTAFDLIRTFCSDSNWAGNNDLGAAHTLFALSVAYDWLYDDLSSALRLMAKDSIAEHAEILYKCLNTRDIWWAQPRGFMQNHNYVNSAALAIAGIALYGQDPRAEKWLKTAEKNFDTVSSLLSPDGASHEGVGYWSYGTLWLLNYYMALEPAQGLEKVKLNPFFKNTAKFRLYASLPGFHYNIDYADSPLVDYKGPGAILRCLASIFNDGHAQWLAQRVEEEKRGRSILWQDYLWNNPDITPISPDTLPTFEWFDNLGILLSRSSWKDDASLAFFKAGPPQGLLAHSKGFYSGSHIHPDEGHFGFWSGRNPLAMDDGYVLKKLSTSHNILTFDKLGQLGEGGTWFQLADYKKGNVNVSKPNVNFGKNFQAVEVELSGYYPVSIRPKSWKRCIIVLNGTDMIIRDKVIPSGKTEVYYPLHLTRKARQMGGGICLDYGQGFALNFDGADSELSLRRYSILTRPMGKSIPRGGMLYSSTRTTSNLFSMLTILGKPTGNCAENKMIESFNRAKDSAVIVCKSGKYRINFSTLSVEKI</sequence>
<keyword evidence="8" id="KW-0413">Isomerase</keyword>
<dbReference type="Gene3D" id="1.50.10.100">
    <property type="entry name" value="Chondroitin AC/alginate lyase"/>
    <property type="match status" value="1"/>
</dbReference>
<feature type="signal peptide" evidence="9">
    <location>
        <begin position="1"/>
        <end position="25"/>
    </location>
</feature>
<keyword evidence="7" id="KW-0325">Glycoprotein</keyword>
<dbReference type="Pfam" id="PF16332">
    <property type="entry name" value="DUF4962"/>
    <property type="match status" value="1"/>
</dbReference>
<feature type="chain" id="PRO_5012823957" evidence="9">
    <location>
        <begin position="26"/>
        <end position="643"/>
    </location>
</feature>
<dbReference type="Pfam" id="PF07940">
    <property type="entry name" value="Hepar_II_III_C"/>
    <property type="match status" value="1"/>
</dbReference>
<keyword evidence="13" id="KW-1185">Reference proteome</keyword>